<dbReference type="InParanoid" id="A0A0C3G2S7"/>
<dbReference type="InterPro" id="IPR017853">
    <property type="entry name" value="GH"/>
</dbReference>
<feature type="transmembrane region" description="Helical" evidence="1">
    <location>
        <begin position="629"/>
        <end position="651"/>
    </location>
</feature>
<feature type="domain" description="Beta-glucuronidase C-terminal" evidence="3">
    <location>
        <begin position="455"/>
        <end position="565"/>
    </location>
</feature>
<dbReference type="HOGENOM" id="CLU_023945_0_0_1"/>
<dbReference type="InterPro" id="IPR052974">
    <property type="entry name" value="GH79_Enzymes"/>
</dbReference>
<reference evidence="4 5" key="1">
    <citation type="submission" date="2014-04" db="EMBL/GenBank/DDBJ databases">
        <authorList>
            <consortium name="DOE Joint Genome Institute"/>
            <person name="Kuo A."/>
            <person name="Tarkka M."/>
            <person name="Buscot F."/>
            <person name="Kohler A."/>
            <person name="Nagy L.G."/>
            <person name="Floudas D."/>
            <person name="Copeland A."/>
            <person name="Barry K.W."/>
            <person name="Cichocki N."/>
            <person name="Veneault-Fourrey C."/>
            <person name="LaButti K."/>
            <person name="Lindquist E.A."/>
            <person name="Lipzen A."/>
            <person name="Lundell T."/>
            <person name="Morin E."/>
            <person name="Murat C."/>
            <person name="Sun H."/>
            <person name="Tunlid A."/>
            <person name="Henrissat B."/>
            <person name="Grigoriev I.V."/>
            <person name="Hibbett D.S."/>
            <person name="Martin F."/>
            <person name="Nordberg H.P."/>
            <person name="Cantor M.N."/>
            <person name="Hua S.X."/>
        </authorList>
    </citation>
    <scope>NUCLEOTIDE SEQUENCE [LARGE SCALE GENOMIC DNA]</scope>
    <source>
        <strain evidence="4 5">F 1598</strain>
    </source>
</reference>
<sequence length="653" mass="68569">MLLPTLLWSSSFISLARAGVTVYSQLPLGGTATAALPSFTAPAYNDTVVLTPPPVPSPPISTNFFIQLNSAPNGVQGLSIQHQGGFYGLSIEMSVANQVIGRNSSAIFPQFLNLMAALTQRGGRAQCRVGGNSQESATLVTNITDGKIIEKQQTSNNPTQTPNLDYSVDLLYMLANVSNLVSIDWYLGIPFYNPEDLQMQIAELGSQILGDRLLGLQVGNEPDLYSAHGHRSATYGPADYVGEFGLVVNAVNNDNSIPNKKLLLGPSLSGTWAPELLWDAGFISDYTNSLATLTVEHYPSDNCNARFGLGKAVDPQTIYPSYLTHTAATSMVAPYLNSTSIAQANNLGFMMFETNTASCGGFPGLSDSFGAALWSVDYGMTMACANFTGGLIHLSGADTYYNPFSPPPTNMSAIEQWTVGPMYYGLLVVAEAIGSSNTAQLIDLQANSANAFTPAYAIYENGECAKLLVINFVSDATGASNLNVTFSIGGGSTGEANATPAQVSVKYLLAPSVAEKTNITWAGQGLGGVFESDGRLQGDLNVETVACNQAGNTCSISVPSPGLALVFLTPQALSESTPSATQTFPTTFFTKTQNTATIPASVLSTSNGHSGSSWRLGSTSKEQNGARGVVIPGMVALVAMVGAAMTVCRALTR</sequence>
<proteinExistence type="predicted"/>
<keyword evidence="1" id="KW-0812">Transmembrane</keyword>
<dbReference type="Proteomes" id="UP000054166">
    <property type="component" value="Unassembled WGS sequence"/>
</dbReference>
<dbReference type="AlphaFoldDB" id="A0A0C3G2S7"/>
<name>A0A0C3G2S7_PILCF</name>
<evidence type="ECO:0000256" key="2">
    <source>
        <dbReference type="SAM" id="SignalP"/>
    </source>
</evidence>
<dbReference type="OrthoDB" id="2796951at2759"/>
<accession>A0A0C3G2S7</accession>
<organism evidence="4 5">
    <name type="scientific">Piloderma croceum (strain F 1598)</name>
    <dbReference type="NCBI Taxonomy" id="765440"/>
    <lineage>
        <taxon>Eukaryota</taxon>
        <taxon>Fungi</taxon>
        <taxon>Dikarya</taxon>
        <taxon>Basidiomycota</taxon>
        <taxon>Agaricomycotina</taxon>
        <taxon>Agaricomycetes</taxon>
        <taxon>Agaricomycetidae</taxon>
        <taxon>Atheliales</taxon>
        <taxon>Atheliaceae</taxon>
        <taxon>Piloderma</taxon>
    </lineage>
</organism>
<dbReference type="SUPFAM" id="SSF51445">
    <property type="entry name" value="(Trans)glycosidases"/>
    <property type="match status" value="1"/>
</dbReference>
<protein>
    <submittedName>
        <fullName evidence="4">Glycoside hydrolase family 79 protein</fullName>
    </submittedName>
</protein>
<evidence type="ECO:0000256" key="1">
    <source>
        <dbReference type="SAM" id="Phobius"/>
    </source>
</evidence>
<dbReference type="PANTHER" id="PTHR36183">
    <property type="entry name" value="BETA-GLUCURONIDASE"/>
    <property type="match status" value="1"/>
</dbReference>
<dbReference type="STRING" id="765440.A0A0C3G2S7"/>
<evidence type="ECO:0000259" key="3">
    <source>
        <dbReference type="Pfam" id="PF16862"/>
    </source>
</evidence>
<dbReference type="Gene3D" id="3.20.20.80">
    <property type="entry name" value="Glycosidases"/>
    <property type="match status" value="1"/>
</dbReference>
<keyword evidence="1" id="KW-0472">Membrane</keyword>
<dbReference type="GO" id="GO:0016787">
    <property type="term" value="F:hydrolase activity"/>
    <property type="evidence" value="ECO:0007669"/>
    <property type="project" value="UniProtKB-KW"/>
</dbReference>
<evidence type="ECO:0000313" key="5">
    <source>
        <dbReference type="Proteomes" id="UP000054166"/>
    </source>
</evidence>
<keyword evidence="1" id="KW-1133">Transmembrane helix</keyword>
<keyword evidence="5" id="KW-1185">Reference proteome</keyword>
<keyword evidence="4" id="KW-0378">Hydrolase</keyword>
<dbReference type="PANTHER" id="PTHR36183:SF2">
    <property type="entry name" value="BETA-GLUCURONIDASE C-TERMINAL DOMAIN-CONTAINING PROTEIN"/>
    <property type="match status" value="1"/>
</dbReference>
<dbReference type="EMBL" id="KN832986">
    <property type="protein sequence ID" value="KIM84956.1"/>
    <property type="molecule type" value="Genomic_DNA"/>
</dbReference>
<feature type="signal peptide" evidence="2">
    <location>
        <begin position="1"/>
        <end position="18"/>
    </location>
</feature>
<evidence type="ECO:0000313" key="4">
    <source>
        <dbReference type="EMBL" id="KIM84956.1"/>
    </source>
</evidence>
<keyword evidence="2" id="KW-0732">Signal</keyword>
<feature type="chain" id="PRO_5002174509" evidence="2">
    <location>
        <begin position="19"/>
        <end position="653"/>
    </location>
</feature>
<gene>
    <name evidence="4" type="ORF">PILCRDRAFT_817786</name>
</gene>
<dbReference type="InterPro" id="IPR031728">
    <property type="entry name" value="GlcAase_C"/>
</dbReference>
<reference evidence="5" key="2">
    <citation type="submission" date="2015-01" db="EMBL/GenBank/DDBJ databases">
        <title>Evolutionary Origins and Diversification of the Mycorrhizal Mutualists.</title>
        <authorList>
            <consortium name="DOE Joint Genome Institute"/>
            <consortium name="Mycorrhizal Genomics Consortium"/>
            <person name="Kohler A."/>
            <person name="Kuo A."/>
            <person name="Nagy L.G."/>
            <person name="Floudas D."/>
            <person name="Copeland A."/>
            <person name="Barry K.W."/>
            <person name="Cichocki N."/>
            <person name="Veneault-Fourrey C."/>
            <person name="LaButti K."/>
            <person name="Lindquist E.A."/>
            <person name="Lipzen A."/>
            <person name="Lundell T."/>
            <person name="Morin E."/>
            <person name="Murat C."/>
            <person name="Riley R."/>
            <person name="Ohm R."/>
            <person name="Sun H."/>
            <person name="Tunlid A."/>
            <person name="Henrissat B."/>
            <person name="Grigoriev I.V."/>
            <person name="Hibbett D.S."/>
            <person name="Martin F."/>
        </authorList>
    </citation>
    <scope>NUCLEOTIDE SEQUENCE [LARGE SCALE GENOMIC DNA]</scope>
    <source>
        <strain evidence="5">F 1598</strain>
    </source>
</reference>
<dbReference type="Pfam" id="PF16862">
    <property type="entry name" value="Glyco_hydro_79C"/>
    <property type="match status" value="1"/>
</dbReference>